<keyword evidence="3" id="KW-1185">Reference proteome</keyword>
<gene>
    <name evidence="2" type="ORF">GCM10025876_23830</name>
</gene>
<dbReference type="Proteomes" id="UP001157125">
    <property type="component" value="Unassembled WGS sequence"/>
</dbReference>
<evidence type="ECO:0000313" key="3">
    <source>
        <dbReference type="Proteomes" id="UP001157125"/>
    </source>
</evidence>
<evidence type="ECO:0000256" key="1">
    <source>
        <dbReference type="SAM" id="SignalP"/>
    </source>
</evidence>
<feature type="chain" id="PRO_5045867365" description="PDZ domain-containing protein" evidence="1">
    <location>
        <begin position="25"/>
        <end position="143"/>
    </location>
</feature>
<dbReference type="PROSITE" id="PS51257">
    <property type="entry name" value="PROKAR_LIPOPROTEIN"/>
    <property type="match status" value="1"/>
</dbReference>
<proteinExistence type="predicted"/>
<keyword evidence="1" id="KW-0732">Signal</keyword>
<feature type="signal peptide" evidence="1">
    <location>
        <begin position="1"/>
        <end position="24"/>
    </location>
</feature>
<dbReference type="RefSeq" id="WP_284328432.1">
    <property type="nucleotide sequence ID" value="NZ_BSUN01000001.1"/>
</dbReference>
<evidence type="ECO:0008006" key="4">
    <source>
        <dbReference type="Google" id="ProtNLM"/>
    </source>
</evidence>
<name>A0ABQ6IHI6_9MICO</name>
<sequence>MRRVLAVGAIGLAMLATSACGASARQDAPAELEQALMDSGLGFTGVSVDSDGDVLQGIDLGTLIYQDGADMSSEDLAAVLAITADHAEGYDSITLRVIDGDEVSDPLVNLQEPGDALGVAVSDDGTRVGLGADVLIEQFGGTS</sequence>
<comment type="caution">
    <text evidence="2">The sequence shown here is derived from an EMBL/GenBank/DDBJ whole genome shotgun (WGS) entry which is preliminary data.</text>
</comment>
<accession>A0ABQ6IHI6</accession>
<reference evidence="3" key="1">
    <citation type="journal article" date="2019" name="Int. J. Syst. Evol. Microbiol.">
        <title>The Global Catalogue of Microorganisms (GCM) 10K type strain sequencing project: providing services to taxonomists for standard genome sequencing and annotation.</title>
        <authorList>
            <consortium name="The Broad Institute Genomics Platform"/>
            <consortium name="The Broad Institute Genome Sequencing Center for Infectious Disease"/>
            <person name="Wu L."/>
            <person name="Ma J."/>
        </authorList>
    </citation>
    <scope>NUCLEOTIDE SEQUENCE [LARGE SCALE GENOMIC DNA]</scope>
    <source>
        <strain evidence="3">NBRC 112299</strain>
    </source>
</reference>
<evidence type="ECO:0000313" key="2">
    <source>
        <dbReference type="EMBL" id="GMA36179.1"/>
    </source>
</evidence>
<dbReference type="EMBL" id="BSUN01000001">
    <property type="protein sequence ID" value="GMA36179.1"/>
    <property type="molecule type" value="Genomic_DNA"/>
</dbReference>
<protein>
    <recommendedName>
        <fullName evidence="4">PDZ domain-containing protein</fullName>
    </recommendedName>
</protein>
<organism evidence="2 3">
    <name type="scientific">Demequina litorisediminis</name>
    <dbReference type="NCBI Taxonomy" id="1849022"/>
    <lineage>
        <taxon>Bacteria</taxon>
        <taxon>Bacillati</taxon>
        <taxon>Actinomycetota</taxon>
        <taxon>Actinomycetes</taxon>
        <taxon>Micrococcales</taxon>
        <taxon>Demequinaceae</taxon>
        <taxon>Demequina</taxon>
    </lineage>
</organism>